<dbReference type="GO" id="GO:0005576">
    <property type="term" value="C:extracellular region"/>
    <property type="evidence" value="ECO:0007669"/>
    <property type="project" value="UniProtKB-SubCell"/>
</dbReference>
<evidence type="ECO:0000256" key="5">
    <source>
        <dbReference type="ARBA" id="ARBA00023157"/>
    </source>
</evidence>
<protein>
    <submittedName>
        <fullName evidence="9">Ovomucoid-like, transcript variant X2</fullName>
    </submittedName>
</protein>
<keyword evidence="10" id="KW-1185">Reference proteome</keyword>
<dbReference type="SUPFAM" id="SSF100895">
    <property type="entry name" value="Kazal-type serine protease inhibitors"/>
    <property type="match status" value="2"/>
</dbReference>
<keyword evidence="4" id="KW-0722">Serine protease inhibitor</keyword>
<keyword evidence="3" id="KW-0646">Protease inhibitor</keyword>
<evidence type="ECO:0000256" key="6">
    <source>
        <dbReference type="ARBA" id="ARBA00023180"/>
    </source>
</evidence>
<dbReference type="CDD" id="cd01327">
    <property type="entry name" value="KAZAL_PSTI"/>
    <property type="match status" value="1"/>
</dbReference>
<feature type="domain" description="Kazal-like" evidence="8">
    <location>
        <begin position="22"/>
        <end position="87"/>
    </location>
</feature>
<evidence type="ECO:0000256" key="3">
    <source>
        <dbReference type="ARBA" id="ARBA00022690"/>
    </source>
</evidence>
<evidence type="ECO:0000256" key="2">
    <source>
        <dbReference type="ARBA" id="ARBA00022525"/>
    </source>
</evidence>
<evidence type="ECO:0000313" key="9">
    <source>
        <dbReference type="EMBL" id="PKK21799.1"/>
    </source>
</evidence>
<sequence length="178" mass="19147">MAMAAGFVLLSFALCCFPDAAFGVEVDCSRYHNTTNVEGREGLPCTKDFNPICGSDGVTYDNECLLCSYNREYGTNVSKDHDGQCREVIPVDCSKYPNVTNEEGRVALFCTENLRLVCGADGVTYDNECLLCARSLLTVVTTLNMPAHLITCLSVALTAEHTAIGVTSAMQSCTAMGL</sequence>
<dbReference type="PROSITE" id="PS51465">
    <property type="entry name" value="KAZAL_2"/>
    <property type="match status" value="2"/>
</dbReference>
<name>A0A2I0LWK3_COLLI</name>
<accession>A0A2I0LWK3</accession>
<keyword evidence="5" id="KW-1015">Disulfide bond</keyword>
<keyword evidence="6" id="KW-0325">Glycoprotein</keyword>
<dbReference type="PANTHER" id="PTHR21312:SF28">
    <property type="entry name" value="OVOINHIBITOR-RELATED"/>
    <property type="match status" value="1"/>
</dbReference>
<evidence type="ECO:0000256" key="4">
    <source>
        <dbReference type="ARBA" id="ARBA00022900"/>
    </source>
</evidence>
<evidence type="ECO:0000259" key="8">
    <source>
        <dbReference type="PROSITE" id="PS51465"/>
    </source>
</evidence>
<keyword evidence="7" id="KW-0732">Signal</keyword>
<organism evidence="9 10">
    <name type="scientific">Columba livia</name>
    <name type="common">Rock dove</name>
    <dbReference type="NCBI Taxonomy" id="8932"/>
    <lineage>
        <taxon>Eukaryota</taxon>
        <taxon>Metazoa</taxon>
        <taxon>Chordata</taxon>
        <taxon>Craniata</taxon>
        <taxon>Vertebrata</taxon>
        <taxon>Euteleostomi</taxon>
        <taxon>Archelosauria</taxon>
        <taxon>Archosauria</taxon>
        <taxon>Dinosauria</taxon>
        <taxon>Saurischia</taxon>
        <taxon>Theropoda</taxon>
        <taxon>Coelurosauria</taxon>
        <taxon>Aves</taxon>
        <taxon>Neognathae</taxon>
        <taxon>Neoaves</taxon>
        <taxon>Columbimorphae</taxon>
        <taxon>Columbiformes</taxon>
        <taxon>Columbidae</taxon>
        <taxon>Columba</taxon>
    </lineage>
</organism>
<dbReference type="AlphaFoldDB" id="A0A2I0LWK3"/>
<feature type="chain" id="PRO_5014122298" evidence="7">
    <location>
        <begin position="24"/>
        <end position="178"/>
    </location>
</feature>
<feature type="domain" description="Kazal-like" evidence="8">
    <location>
        <begin position="88"/>
        <end position="154"/>
    </location>
</feature>
<dbReference type="PANTHER" id="PTHR21312">
    <property type="entry name" value="SERINE PROTEASE INHIBITOR"/>
    <property type="match status" value="1"/>
</dbReference>
<keyword evidence="2" id="KW-0964">Secreted</keyword>
<dbReference type="EMBL" id="AKCR02000071">
    <property type="protein sequence ID" value="PKK21799.1"/>
    <property type="molecule type" value="Genomic_DNA"/>
</dbReference>
<comment type="caution">
    <text evidence="9">The sequence shown here is derived from an EMBL/GenBank/DDBJ whole genome shotgun (WGS) entry which is preliminary data.</text>
</comment>
<evidence type="ECO:0000256" key="7">
    <source>
        <dbReference type="SAM" id="SignalP"/>
    </source>
</evidence>
<reference evidence="9 10" key="1">
    <citation type="journal article" date="2013" name="Science">
        <title>Genomic diversity and evolution of the head crest in the rock pigeon.</title>
        <authorList>
            <person name="Shapiro M.D."/>
            <person name="Kronenberg Z."/>
            <person name="Li C."/>
            <person name="Domyan E.T."/>
            <person name="Pan H."/>
            <person name="Campbell M."/>
            <person name="Tan H."/>
            <person name="Huff C.D."/>
            <person name="Hu H."/>
            <person name="Vickrey A.I."/>
            <person name="Nielsen S.C."/>
            <person name="Stringham S.A."/>
            <person name="Hu H."/>
            <person name="Willerslev E."/>
            <person name="Gilbert M.T."/>
            <person name="Yandell M."/>
            <person name="Zhang G."/>
            <person name="Wang J."/>
        </authorList>
    </citation>
    <scope>NUCLEOTIDE SEQUENCE [LARGE SCALE GENOMIC DNA]</scope>
    <source>
        <tissue evidence="9">Blood</tissue>
    </source>
</reference>
<dbReference type="InterPro" id="IPR036058">
    <property type="entry name" value="Kazal_dom_sf"/>
</dbReference>
<dbReference type="InterPro" id="IPR002350">
    <property type="entry name" value="Kazal_dom"/>
</dbReference>
<evidence type="ECO:0000313" key="10">
    <source>
        <dbReference type="Proteomes" id="UP000053872"/>
    </source>
</evidence>
<feature type="signal peptide" evidence="7">
    <location>
        <begin position="1"/>
        <end position="23"/>
    </location>
</feature>
<gene>
    <name evidence="9" type="ORF">A306_00010684</name>
</gene>
<dbReference type="SMART" id="SM00280">
    <property type="entry name" value="KAZAL"/>
    <property type="match status" value="2"/>
</dbReference>
<dbReference type="Proteomes" id="UP000053872">
    <property type="component" value="Unassembled WGS sequence"/>
</dbReference>
<dbReference type="GO" id="GO:0004867">
    <property type="term" value="F:serine-type endopeptidase inhibitor activity"/>
    <property type="evidence" value="ECO:0007669"/>
    <property type="project" value="UniProtKB-KW"/>
</dbReference>
<dbReference type="PRINTS" id="PR00290">
    <property type="entry name" value="KAZALINHBTR"/>
</dbReference>
<dbReference type="FunFam" id="3.30.60.30:FF:000036">
    <property type="entry name" value="Ovomucoid"/>
    <property type="match status" value="2"/>
</dbReference>
<evidence type="ECO:0000256" key="1">
    <source>
        <dbReference type="ARBA" id="ARBA00004613"/>
    </source>
</evidence>
<dbReference type="Pfam" id="PF00050">
    <property type="entry name" value="Kazal_1"/>
    <property type="match status" value="2"/>
</dbReference>
<dbReference type="InterPro" id="IPR001239">
    <property type="entry name" value="Prot_inh_Kazal-m"/>
</dbReference>
<dbReference type="Gene3D" id="3.30.60.30">
    <property type="match status" value="2"/>
</dbReference>
<dbReference type="PROSITE" id="PS00282">
    <property type="entry name" value="KAZAL_1"/>
    <property type="match status" value="1"/>
</dbReference>
<proteinExistence type="predicted"/>
<comment type="subcellular location">
    <subcellularLocation>
        <location evidence="1">Secreted</location>
    </subcellularLocation>
</comment>